<dbReference type="SMART" id="SM00248">
    <property type="entry name" value="ANK"/>
    <property type="match status" value="15"/>
</dbReference>
<feature type="compositionally biased region" description="Acidic residues" evidence="4">
    <location>
        <begin position="203"/>
        <end position="231"/>
    </location>
</feature>
<dbReference type="Proteomes" id="UP000315496">
    <property type="component" value="Chromosome 2"/>
</dbReference>
<evidence type="ECO:0000313" key="7">
    <source>
        <dbReference type="Proteomes" id="UP000315496"/>
    </source>
</evidence>
<feature type="region of interest" description="Disordered" evidence="4">
    <location>
        <begin position="197"/>
        <end position="251"/>
    </location>
</feature>
<keyword evidence="3" id="KW-0175">Coiled coil</keyword>
<dbReference type="InterPro" id="IPR001841">
    <property type="entry name" value="Znf_RING"/>
</dbReference>
<dbReference type="EMBL" id="VDLU01000002">
    <property type="protein sequence ID" value="TNJ28691.1"/>
    <property type="molecule type" value="Genomic_DNA"/>
</dbReference>
<dbReference type="CDD" id="cd16649">
    <property type="entry name" value="mRING-HC-C3HC5_CGRF1-like"/>
    <property type="match status" value="1"/>
</dbReference>
<dbReference type="VEuPathDB" id="GiardiaDB:GMRT_13217"/>
<dbReference type="Gene3D" id="3.30.40.10">
    <property type="entry name" value="Zinc/RING finger domain, C3HC4 (zinc finger)"/>
    <property type="match status" value="1"/>
</dbReference>
<evidence type="ECO:0000313" key="6">
    <source>
        <dbReference type="EMBL" id="TNJ28691.1"/>
    </source>
</evidence>
<dbReference type="Pfam" id="PF13920">
    <property type="entry name" value="zf-C3HC4_3"/>
    <property type="match status" value="1"/>
</dbReference>
<dbReference type="PANTHER" id="PTHR24184:SF11">
    <property type="entry name" value="ANKYRIN REPEAT AND SOCS BOX CONTAINING 3"/>
    <property type="match status" value="1"/>
</dbReference>
<evidence type="ECO:0000256" key="4">
    <source>
        <dbReference type="SAM" id="MobiDB-lite"/>
    </source>
</evidence>
<proteinExistence type="predicted"/>
<dbReference type="OrthoDB" id="10251804at2759"/>
<feature type="compositionally biased region" description="Low complexity" evidence="4">
    <location>
        <begin position="848"/>
        <end position="858"/>
    </location>
</feature>
<name>A0A4Z1T870_GIAMU</name>
<comment type="caution">
    <text evidence="6">The sequence shown here is derived from an EMBL/GenBank/DDBJ whole genome shotgun (WGS) entry which is preliminary data.</text>
</comment>
<feature type="region of interest" description="Disordered" evidence="4">
    <location>
        <begin position="538"/>
        <end position="567"/>
    </location>
</feature>
<keyword evidence="7" id="KW-1185">Reference proteome</keyword>
<keyword evidence="2" id="KW-0479">Metal-binding</keyword>
<feature type="region of interest" description="Disordered" evidence="4">
    <location>
        <begin position="838"/>
        <end position="878"/>
    </location>
</feature>
<reference evidence="6 7" key="1">
    <citation type="submission" date="2019-05" db="EMBL/GenBank/DDBJ databases">
        <title>The compact genome of Giardia muris reveals important steps in the evolution of intestinal protozoan parasites.</title>
        <authorList>
            <person name="Xu F."/>
            <person name="Jimenez-Gonzalez A."/>
            <person name="Einarsson E."/>
            <person name="Astvaldsson A."/>
            <person name="Peirasmaki D."/>
            <person name="Eckmann L."/>
            <person name="Andersson J.O."/>
            <person name="Svard S.G."/>
            <person name="Jerlstrom-Hultqvist J."/>
        </authorList>
    </citation>
    <scope>NUCLEOTIDE SEQUENCE [LARGE SCALE GENOMIC DNA]</scope>
    <source>
        <strain evidence="6 7">Roberts-Thomson</strain>
    </source>
</reference>
<dbReference type="PROSITE" id="PS50088">
    <property type="entry name" value="ANK_REPEAT"/>
    <property type="match status" value="1"/>
</dbReference>
<protein>
    <submittedName>
        <fullName evidence="6">Ankyrin repeat protein 2</fullName>
    </submittedName>
</protein>
<evidence type="ECO:0000256" key="3">
    <source>
        <dbReference type="SAM" id="Coils"/>
    </source>
</evidence>
<dbReference type="PANTHER" id="PTHR24184">
    <property type="entry name" value="SI:CH211-189E2.2"/>
    <property type="match status" value="1"/>
</dbReference>
<feature type="coiled-coil region" evidence="3">
    <location>
        <begin position="916"/>
        <end position="943"/>
    </location>
</feature>
<gene>
    <name evidence="6" type="ORF">GMRT_13217</name>
</gene>
<accession>A0A4Z1T870</accession>
<feature type="compositionally biased region" description="Low complexity" evidence="4">
    <location>
        <begin position="865"/>
        <end position="877"/>
    </location>
</feature>
<dbReference type="InterPro" id="IPR013083">
    <property type="entry name" value="Znf_RING/FYVE/PHD"/>
</dbReference>
<feature type="compositionally biased region" description="Acidic residues" evidence="4">
    <location>
        <begin position="237"/>
        <end position="247"/>
    </location>
</feature>
<evidence type="ECO:0000256" key="2">
    <source>
        <dbReference type="PROSITE-ProRule" id="PRU00175"/>
    </source>
</evidence>
<dbReference type="InterPro" id="IPR002110">
    <property type="entry name" value="Ankyrin_rpt"/>
</dbReference>
<dbReference type="AlphaFoldDB" id="A0A4Z1T870"/>
<evidence type="ECO:0000259" key="5">
    <source>
        <dbReference type="PROSITE" id="PS50089"/>
    </source>
</evidence>
<sequence>MSNPLIRACHEDNLSAAKKNISFARRLSQSGETALMTAIRARATSCVEFMVTHESGIFSRHQETALMIAAKLNYPEYVKLLLNSEGKLHQPSGLTALMYAAQSGAVPSARLLVKVEAGMSLSRDVSFDIFEGSIALPKGSTALMIAVIHRRKELIRLLLPYEQKVRNAMGRTALYYAQETKDSTILSLFNQEQHAFSGSSSDDIIEITDSEEDDGEDTASDMDDDTGEYMDEGSGPDTDEEEEEDEGSNSPAERLLELLRCNHREEAVEYGRGYRDFTPLMKGAILGDVKLVVGSLRHLKKHFFGLTALMLASFINNIVVLPHLRAEMRLQDDDKTTALMLAASNNCVECVKFLLDDEAGMKEADGGTALMRAAVEGHTACIKVLIGPEAKLTDDDGNTALIWAAMMGRSQAVELLRKDELGMQTVTGMSALMYAAERGNADCVKLLLDEAGKQVSCSFDLHGRYIQKGMTALMLAAFSGRMKVLTLLASTELSIRDSMGHDAIDYARSFKTEDSDSDQSSKEMVKYLMEQQKIVEKRMKVEPEVRTESETSPLTSPSPSPSTSLTSKKLARTVTFATDGNSFLDDLVAGKRITQEQIRNCTTIQTEEGLNSLMIAAYAGADQNISSLKGWMRAKSTSYGLTALMCAAASNQVSSIYRLGDEVQIITKEEMNILGTHIPAGATALIIAILRGNYLASLILQRSERDINDAAGVSPADHALRTGNYHILDLLVDHPIPQTITGQTHLMIAADMGEIEQLKTYTKQLGCQDEYGWTALMYAIRAGHSECVKALLDEINISNNANETPLMFAVVMNQNPYDSHFRKEYGVIEAIIRRISVSKKKKSDARPKPTQTPKHTPTSQDIDSKNTNSSNNGSSINEIEPALKISSMTESRSRPSIVFEKGVSTCENKGIDEERDDELKKKVSELTEQNTTLQRTVIQLREELAARDEKLRLLTISIPDVKEYTTKDLSAAKQNVEGLWNALQYHAARNAVTLCRVCKQAPVTSLCVPCGHVFCCFDCGKKLKDGKCQVCGMAVTGLERLTLEGKPAT</sequence>
<dbReference type="SUPFAM" id="SSF48403">
    <property type="entry name" value="Ankyrin repeat"/>
    <property type="match status" value="3"/>
</dbReference>
<dbReference type="Gene3D" id="1.25.40.20">
    <property type="entry name" value="Ankyrin repeat-containing domain"/>
    <property type="match status" value="5"/>
</dbReference>
<feature type="compositionally biased region" description="Low complexity" evidence="4">
    <location>
        <begin position="550"/>
        <end position="567"/>
    </location>
</feature>
<dbReference type="InterPro" id="IPR036770">
    <property type="entry name" value="Ankyrin_rpt-contain_sf"/>
</dbReference>
<dbReference type="GO" id="GO:0008270">
    <property type="term" value="F:zinc ion binding"/>
    <property type="evidence" value="ECO:0007669"/>
    <property type="project" value="UniProtKB-KW"/>
</dbReference>
<keyword evidence="1" id="KW-0040">ANK repeat</keyword>
<dbReference type="PROSITE" id="PS50297">
    <property type="entry name" value="ANK_REP_REGION"/>
    <property type="match status" value="1"/>
</dbReference>
<feature type="domain" description="RING-type" evidence="5">
    <location>
        <begin position="995"/>
        <end position="1031"/>
    </location>
</feature>
<dbReference type="PROSITE" id="PS50089">
    <property type="entry name" value="ZF_RING_2"/>
    <property type="match status" value="1"/>
</dbReference>
<evidence type="ECO:0000256" key="1">
    <source>
        <dbReference type="PROSITE-ProRule" id="PRU00023"/>
    </source>
</evidence>
<organism evidence="6 7">
    <name type="scientific">Giardia muris</name>
    <dbReference type="NCBI Taxonomy" id="5742"/>
    <lineage>
        <taxon>Eukaryota</taxon>
        <taxon>Metamonada</taxon>
        <taxon>Diplomonadida</taxon>
        <taxon>Hexamitidae</taxon>
        <taxon>Giardiinae</taxon>
        <taxon>Giardia</taxon>
    </lineage>
</organism>
<keyword evidence="2" id="KW-0862">Zinc</keyword>
<keyword evidence="2" id="KW-0863">Zinc-finger</keyword>
<feature type="repeat" description="ANK" evidence="1">
    <location>
        <begin position="427"/>
        <end position="449"/>
    </location>
</feature>
<dbReference type="Pfam" id="PF12796">
    <property type="entry name" value="Ank_2"/>
    <property type="match status" value="5"/>
</dbReference>
<feature type="compositionally biased region" description="Basic and acidic residues" evidence="4">
    <location>
        <begin position="538"/>
        <end position="549"/>
    </location>
</feature>